<keyword evidence="2" id="KW-1185">Reference proteome</keyword>
<protein>
    <submittedName>
        <fullName evidence="1">Uncharacterized protein</fullName>
    </submittedName>
</protein>
<dbReference type="InterPro" id="IPR016024">
    <property type="entry name" value="ARM-type_fold"/>
</dbReference>
<dbReference type="SUPFAM" id="SSF48371">
    <property type="entry name" value="ARM repeat"/>
    <property type="match status" value="1"/>
</dbReference>
<dbReference type="InterPro" id="IPR011989">
    <property type="entry name" value="ARM-like"/>
</dbReference>
<dbReference type="EMBL" id="JAPFFF010000029">
    <property type="protein sequence ID" value="KAK8846198.1"/>
    <property type="molecule type" value="Genomic_DNA"/>
</dbReference>
<organism evidence="1 2">
    <name type="scientific">Tritrichomonas musculus</name>
    <dbReference type="NCBI Taxonomy" id="1915356"/>
    <lineage>
        <taxon>Eukaryota</taxon>
        <taxon>Metamonada</taxon>
        <taxon>Parabasalia</taxon>
        <taxon>Tritrichomonadida</taxon>
        <taxon>Tritrichomonadidae</taxon>
        <taxon>Tritrichomonas</taxon>
    </lineage>
</organism>
<evidence type="ECO:0000313" key="2">
    <source>
        <dbReference type="Proteomes" id="UP001470230"/>
    </source>
</evidence>
<dbReference type="Proteomes" id="UP001470230">
    <property type="component" value="Unassembled WGS sequence"/>
</dbReference>
<gene>
    <name evidence="1" type="ORF">M9Y10_020204</name>
</gene>
<comment type="caution">
    <text evidence="1">The sequence shown here is derived from an EMBL/GenBank/DDBJ whole genome shotgun (WGS) entry which is preliminary data.</text>
</comment>
<evidence type="ECO:0000313" key="1">
    <source>
        <dbReference type="EMBL" id="KAK8846198.1"/>
    </source>
</evidence>
<name>A0ABR2HGG6_9EUKA</name>
<reference evidence="1 2" key="1">
    <citation type="submission" date="2024-04" db="EMBL/GenBank/DDBJ databases">
        <title>Tritrichomonas musculus Genome.</title>
        <authorList>
            <person name="Alves-Ferreira E."/>
            <person name="Grigg M."/>
            <person name="Lorenzi H."/>
            <person name="Galac M."/>
        </authorList>
    </citation>
    <scope>NUCLEOTIDE SEQUENCE [LARGE SCALE GENOMIC DNA]</scope>
    <source>
        <strain evidence="1 2">EAF2021</strain>
    </source>
</reference>
<proteinExistence type="predicted"/>
<dbReference type="Gene3D" id="1.25.10.10">
    <property type="entry name" value="Leucine-rich Repeat Variant"/>
    <property type="match status" value="1"/>
</dbReference>
<accession>A0ABR2HGG6</accession>
<sequence>MNDFLYKESPLKKIDATNDQNDLSDQYLIFSQLKTVKDINDIYNLLSILSDTLTNRLKTLNDNFYSQWFIDLIKNNLSPQNPVLAEICVIILTKLFIIFKFINLECFLDDCFIDKYFQLLNVFNFKYHFVNETNDDSVISLRINVMRLILLISTNDNSINYCIKHINLIIDLLNKTQNDTLILLYSSFILCALKYENQNEIENAQQIELKIQTIVTLINLENIKNKLIGIEIFNQYLILFKETQDIHGFIPLIIPTFIDLLDDDSSEIVFSSLKTFETLYSIKVGLDTSQFHSTICDKCSKLILHHVSAVKHAAVKCILAFVLNHEEMFNSTNDYFFNLLSVGQEKGTAIQTDISYTLANIVLKFDTNCLSQLPIQDILSLCAHILESDNYDLFDIIFRAIYILIDAVQTFNINSQVLSPIIELDIQHLEEKFPEQISNIKEKMAKIINLPVNNI</sequence>